<evidence type="ECO:0000256" key="1">
    <source>
        <dbReference type="ARBA" id="ARBA00007074"/>
    </source>
</evidence>
<dbReference type="InterPro" id="IPR052062">
    <property type="entry name" value="Murein_DD/LD_carboxypeptidase"/>
</dbReference>
<dbReference type="GO" id="GO:0008234">
    <property type="term" value="F:cysteine-type peptidase activity"/>
    <property type="evidence" value="ECO:0007669"/>
    <property type="project" value="UniProtKB-KW"/>
</dbReference>
<dbReference type="Pfam" id="PF00877">
    <property type="entry name" value="NLPC_P60"/>
    <property type="match status" value="1"/>
</dbReference>
<name>E4PRA0_MARAH</name>
<dbReference type="PROSITE" id="PS51935">
    <property type="entry name" value="NLPC_P60"/>
    <property type="match status" value="1"/>
</dbReference>
<dbReference type="GO" id="GO:0006508">
    <property type="term" value="P:proteolysis"/>
    <property type="evidence" value="ECO:0007669"/>
    <property type="project" value="UniProtKB-KW"/>
</dbReference>
<dbReference type="InterPro" id="IPR038765">
    <property type="entry name" value="Papain-like_cys_pep_sf"/>
</dbReference>
<evidence type="ECO:0000313" key="8">
    <source>
        <dbReference type="Proteomes" id="UP000007077"/>
    </source>
</evidence>
<dbReference type="Proteomes" id="UP000007077">
    <property type="component" value="Chromosome"/>
</dbReference>
<evidence type="ECO:0000256" key="5">
    <source>
        <dbReference type="ARBA" id="ARBA00022807"/>
    </source>
</evidence>
<comment type="similarity">
    <text evidence="1">Belongs to the peptidase C40 family.</text>
</comment>
<dbReference type="HOGENOM" id="CLU_016043_9_1_6"/>
<reference evidence="8" key="2">
    <citation type="submission" date="2010-02" db="EMBL/GenBank/DDBJ databases">
        <title>Complete genome sequence of Marinobacter adhaerens type strain (HP15).</title>
        <authorList>
            <person name="Gaerdes A.A.M."/>
            <person name="Kaeppel E."/>
            <person name="Shezad A."/>
            <person name="Seebah S."/>
            <person name="Teeling H."/>
            <person name="Yarza P."/>
            <person name="Gloeckner F.O."/>
            <person name="Ullrich M.S."/>
        </authorList>
    </citation>
    <scope>NUCLEOTIDE SEQUENCE [LARGE SCALE GENOMIC DNA]</scope>
    <source>
        <strain evidence="8">DSM 23420 / HP15</strain>
    </source>
</reference>
<dbReference type="PATRIC" id="fig|225937.3.peg.883"/>
<dbReference type="PANTHER" id="PTHR47360">
    <property type="entry name" value="MUREIN DD-ENDOPEPTIDASE MEPS/MUREIN LD-CARBOXYPEPTIDASE"/>
    <property type="match status" value="1"/>
</dbReference>
<protein>
    <submittedName>
        <fullName evidence="7">NLP/P60 family protein</fullName>
    </submittedName>
</protein>
<dbReference type="KEGG" id="mad:HP15_871"/>
<reference evidence="7 8" key="1">
    <citation type="journal article" date="2010" name="Stand. Genomic Sci.">
        <title>Complete genome sequence of Marinobacter adhaerens type strain (HP15), a diatom-interacting marine microorganism.</title>
        <authorList>
            <person name="Gardes A."/>
            <person name="Kaeppel E."/>
            <person name="Shehzad A."/>
            <person name="Seebah S."/>
            <person name="Teeling H."/>
            <person name="Yarza P."/>
            <person name="Glockner F.O."/>
            <person name="Grossart H.P."/>
            <person name="Ullrich M.S."/>
        </authorList>
    </citation>
    <scope>NUCLEOTIDE SEQUENCE [LARGE SCALE GENOMIC DNA]</scope>
    <source>
        <strain evidence="8">DSM 23420 / HP15</strain>
    </source>
</reference>
<proteinExistence type="inferred from homology"/>
<dbReference type="PANTHER" id="PTHR47360:SF1">
    <property type="entry name" value="ENDOPEPTIDASE NLPC-RELATED"/>
    <property type="match status" value="1"/>
</dbReference>
<keyword evidence="4" id="KW-0378">Hydrolase</keyword>
<gene>
    <name evidence="7" type="ordered locus">HP15_871</name>
</gene>
<keyword evidence="3" id="KW-0732">Signal</keyword>
<keyword evidence="5" id="KW-0788">Thiol protease</keyword>
<evidence type="ECO:0000256" key="3">
    <source>
        <dbReference type="ARBA" id="ARBA00022729"/>
    </source>
</evidence>
<dbReference type="InterPro" id="IPR000064">
    <property type="entry name" value="NLP_P60_dom"/>
</dbReference>
<evidence type="ECO:0000313" key="7">
    <source>
        <dbReference type="EMBL" id="ADP96635.1"/>
    </source>
</evidence>
<evidence type="ECO:0000256" key="2">
    <source>
        <dbReference type="ARBA" id="ARBA00022670"/>
    </source>
</evidence>
<organism evidence="7 8">
    <name type="scientific">Marinobacter adhaerens (strain DSM 23420 / HP15)</name>
    <dbReference type="NCBI Taxonomy" id="225937"/>
    <lineage>
        <taxon>Bacteria</taxon>
        <taxon>Pseudomonadati</taxon>
        <taxon>Pseudomonadota</taxon>
        <taxon>Gammaproteobacteria</taxon>
        <taxon>Pseudomonadales</taxon>
        <taxon>Marinobacteraceae</taxon>
        <taxon>Marinobacter</taxon>
    </lineage>
</organism>
<evidence type="ECO:0000259" key="6">
    <source>
        <dbReference type="PROSITE" id="PS51935"/>
    </source>
</evidence>
<feature type="domain" description="NlpC/P60" evidence="6">
    <location>
        <begin position="83"/>
        <end position="204"/>
    </location>
</feature>
<dbReference type="eggNOG" id="COG0791">
    <property type="taxonomic scope" value="Bacteria"/>
</dbReference>
<keyword evidence="2" id="KW-0645">Protease</keyword>
<evidence type="ECO:0000256" key="4">
    <source>
        <dbReference type="ARBA" id="ARBA00022801"/>
    </source>
</evidence>
<sequence length="204" mass="22159">MMPGDIVEPHQQNLTLRNLTFPGATIKVKTVKTCTGSEMRYSFRNILFLAFVALALGGCASSGKLQSGSTPGLQTVPVEASSSEKAQKLWQVFERYRGTPYEYGGTSGNGFDCSGFILTAYQEGLGKQLPRTTTQMLASGDVVHPGEIRPGDVVFFRIGGKEQHAGIYMGGDRFIHASTSAGVIQSSISGYYWKGRLTEARRFD</sequence>
<dbReference type="SUPFAM" id="SSF54001">
    <property type="entry name" value="Cysteine proteinases"/>
    <property type="match status" value="1"/>
</dbReference>
<dbReference type="AlphaFoldDB" id="E4PRA0"/>
<dbReference type="STRING" id="225937.HP15_871"/>
<dbReference type="EMBL" id="CP001978">
    <property type="protein sequence ID" value="ADP96635.1"/>
    <property type="molecule type" value="Genomic_DNA"/>
</dbReference>
<dbReference type="Gene3D" id="3.90.1720.10">
    <property type="entry name" value="endopeptidase domain like (from Nostoc punctiforme)"/>
    <property type="match status" value="1"/>
</dbReference>
<accession>E4PRA0</accession>